<gene>
    <name evidence="2" type="ORF">P5673_021544</name>
</gene>
<dbReference type="Proteomes" id="UP001249851">
    <property type="component" value="Unassembled WGS sequence"/>
</dbReference>
<name>A0AAD9V063_ACRCE</name>
<dbReference type="AlphaFoldDB" id="A0AAD9V063"/>
<reference evidence="2" key="1">
    <citation type="journal article" date="2023" name="G3 (Bethesda)">
        <title>Whole genome assembly and annotation of the endangered Caribbean coral Acropora cervicornis.</title>
        <authorList>
            <person name="Selwyn J.D."/>
            <person name="Vollmer S.V."/>
        </authorList>
    </citation>
    <scope>NUCLEOTIDE SEQUENCE</scope>
    <source>
        <strain evidence="2">K2</strain>
    </source>
</reference>
<accession>A0AAD9V063</accession>
<keyword evidence="1" id="KW-1133">Transmembrane helix</keyword>
<reference evidence="2" key="2">
    <citation type="journal article" date="2023" name="Science">
        <title>Genomic signatures of disease resistance in endangered staghorn corals.</title>
        <authorList>
            <person name="Vollmer S.V."/>
            <person name="Selwyn J.D."/>
            <person name="Despard B.A."/>
            <person name="Roesel C.L."/>
        </authorList>
    </citation>
    <scope>NUCLEOTIDE SEQUENCE</scope>
    <source>
        <strain evidence="2">K2</strain>
    </source>
</reference>
<proteinExistence type="predicted"/>
<keyword evidence="1" id="KW-0812">Transmembrane</keyword>
<keyword evidence="1" id="KW-0472">Membrane</keyword>
<evidence type="ECO:0000313" key="2">
    <source>
        <dbReference type="EMBL" id="KAK2556323.1"/>
    </source>
</evidence>
<dbReference type="EMBL" id="JARQWQ010000056">
    <property type="protein sequence ID" value="KAK2556323.1"/>
    <property type="molecule type" value="Genomic_DNA"/>
</dbReference>
<keyword evidence="3" id="KW-1185">Reference proteome</keyword>
<comment type="caution">
    <text evidence="2">The sequence shown here is derived from an EMBL/GenBank/DDBJ whole genome shotgun (WGS) entry which is preliminary data.</text>
</comment>
<evidence type="ECO:0000256" key="1">
    <source>
        <dbReference type="SAM" id="Phobius"/>
    </source>
</evidence>
<evidence type="ECO:0000313" key="3">
    <source>
        <dbReference type="Proteomes" id="UP001249851"/>
    </source>
</evidence>
<protein>
    <submittedName>
        <fullName evidence="2">Uncharacterized protein</fullName>
    </submittedName>
</protein>
<feature type="transmembrane region" description="Helical" evidence="1">
    <location>
        <begin position="12"/>
        <end position="38"/>
    </location>
</feature>
<sequence length="71" mass="8178">MVHPRDGKWSWFVCLSAAFSWFAALGFVFSFGIFFPVFMDYFQESREKTASYEEFCRRIPYTAGVAIGGIT</sequence>
<organism evidence="2 3">
    <name type="scientific">Acropora cervicornis</name>
    <name type="common">Staghorn coral</name>
    <dbReference type="NCBI Taxonomy" id="6130"/>
    <lineage>
        <taxon>Eukaryota</taxon>
        <taxon>Metazoa</taxon>
        <taxon>Cnidaria</taxon>
        <taxon>Anthozoa</taxon>
        <taxon>Hexacorallia</taxon>
        <taxon>Scleractinia</taxon>
        <taxon>Astrocoeniina</taxon>
        <taxon>Acroporidae</taxon>
        <taxon>Acropora</taxon>
    </lineage>
</organism>